<evidence type="ECO:0000313" key="5">
    <source>
        <dbReference type="EMBL" id="MBB5852308.1"/>
    </source>
</evidence>
<evidence type="ECO:0000313" key="6">
    <source>
        <dbReference type="Proteomes" id="UP000580861"/>
    </source>
</evidence>
<dbReference type="PANTHER" id="PTHR16305:SF35">
    <property type="entry name" value="TRANSCRIPTIONAL ACTIVATOR DOMAIN"/>
    <property type="match status" value="1"/>
</dbReference>
<dbReference type="Pfam" id="PF00196">
    <property type="entry name" value="GerE"/>
    <property type="match status" value="1"/>
</dbReference>
<reference evidence="5 6" key="1">
    <citation type="submission" date="2020-08" db="EMBL/GenBank/DDBJ databases">
        <title>Sequencing the genomes of 1000 actinobacteria strains.</title>
        <authorList>
            <person name="Klenk H.-P."/>
        </authorList>
    </citation>
    <scope>NUCLEOTIDE SEQUENCE [LARGE SCALE GENOMIC DNA]</scope>
    <source>
        <strain evidence="5 6">DSM 45272</strain>
    </source>
</reference>
<dbReference type="InterPro" id="IPR016032">
    <property type="entry name" value="Sig_transdc_resp-reg_C-effctor"/>
</dbReference>
<dbReference type="Gene3D" id="1.25.40.10">
    <property type="entry name" value="Tetratricopeptide repeat domain"/>
    <property type="match status" value="1"/>
</dbReference>
<keyword evidence="2" id="KW-0067">ATP-binding</keyword>
<protein>
    <submittedName>
        <fullName evidence="5">DNA-binding CsgD family transcriptional regulator</fullName>
    </submittedName>
</protein>
<keyword evidence="5" id="KW-0238">DNA-binding</keyword>
<dbReference type="EMBL" id="JACHMX010000001">
    <property type="protein sequence ID" value="MBB5852308.1"/>
    <property type="molecule type" value="Genomic_DNA"/>
</dbReference>
<dbReference type="PROSITE" id="PS50043">
    <property type="entry name" value="HTH_LUXR_2"/>
    <property type="match status" value="1"/>
</dbReference>
<proteinExistence type="predicted"/>
<dbReference type="SMART" id="SM00421">
    <property type="entry name" value="HTH_LUXR"/>
    <property type="match status" value="1"/>
</dbReference>
<evidence type="ECO:0000256" key="3">
    <source>
        <dbReference type="SAM" id="MobiDB-lite"/>
    </source>
</evidence>
<dbReference type="SUPFAM" id="SSF46894">
    <property type="entry name" value="C-terminal effector domain of the bipartite response regulators"/>
    <property type="match status" value="1"/>
</dbReference>
<dbReference type="SUPFAM" id="SSF48452">
    <property type="entry name" value="TPR-like"/>
    <property type="match status" value="1"/>
</dbReference>
<evidence type="ECO:0000259" key="4">
    <source>
        <dbReference type="PROSITE" id="PS50043"/>
    </source>
</evidence>
<dbReference type="Gene3D" id="1.10.10.10">
    <property type="entry name" value="Winged helix-like DNA-binding domain superfamily/Winged helix DNA-binding domain"/>
    <property type="match status" value="1"/>
</dbReference>
<dbReference type="CDD" id="cd06170">
    <property type="entry name" value="LuxR_C_like"/>
    <property type="match status" value="1"/>
</dbReference>
<dbReference type="AlphaFoldDB" id="A0A841B1V3"/>
<keyword evidence="6" id="KW-1185">Reference proteome</keyword>
<dbReference type="SUPFAM" id="SSF52540">
    <property type="entry name" value="P-loop containing nucleoside triphosphate hydrolases"/>
    <property type="match status" value="1"/>
</dbReference>
<dbReference type="GO" id="GO:0005524">
    <property type="term" value="F:ATP binding"/>
    <property type="evidence" value="ECO:0007669"/>
    <property type="project" value="UniProtKB-KW"/>
</dbReference>
<dbReference type="Proteomes" id="UP000580861">
    <property type="component" value="Unassembled WGS sequence"/>
</dbReference>
<accession>A0A841B1V3</accession>
<dbReference type="PROSITE" id="PS00622">
    <property type="entry name" value="HTH_LUXR_1"/>
    <property type="match status" value="1"/>
</dbReference>
<feature type="compositionally biased region" description="Basic and acidic residues" evidence="3">
    <location>
        <begin position="816"/>
        <end position="834"/>
    </location>
</feature>
<dbReference type="InterPro" id="IPR036388">
    <property type="entry name" value="WH-like_DNA-bd_sf"/>
</dbReference>
<evidence type="ECO:0000256" key="1">
    <source>
        <dbReference type="ARBA" id="ARBA00022741"/>
    </source>
</evidence>
<feature type="domain" description="HTH luxR-type" evidence="4">
    <location>
        <begin position="832"/>
        <end position="897"/>
    </location>
</feature>
<dbReference type="Pfam" id="PF13191">
    <property type="entry name" value="AAA_16"/>
    <property type="match status" value="1"/>
</dbReference>
<dbReference type="RefSeq" id="WP_221471097.1">
    <property type="nucleotide sequence ID" value="NZ_JACHMX010000001.1"/>
</dbReference>
<dbReference type="GO" id="GO:0003677">
    <property type="term" value="F:DNA binding"/>
    <property type="evidence" value="ECO:0007669"/>
    <property type="project" value="UniProtKB-KW"/>
</dbReference>
<keyword evidence="1" id="KW-0547">Nucleotide-binding</keyword>
<name>A0A841B1V3_9PSEU</name>
<comment type="caution">
    <text evidence="5">The sequence shown here is derived from an EMBL/GenBank/DDBJ whole genome shotgun (WGS) entry which is preliminary data.</text>
</comment>
<dbReference type="InterPro" id="IPR027417">
    <property type="entry name" value="P-loop_NTPase"/>
</dbReference>
<organism evidence="5 6">
    <name type="scientific">Amycolatopsis umgeniensis</name>
    <dbReference type="NCBI Taxonomy" id="336628"/>
    <lineage>
        <taxon>Bacteria</taxon>
        <taxon>Bacillati</taxon>
        <taxon>Actinomycetota</taxon>
        <taxon>Actinomycetes</taxon>
        <taxon>Pseudonocardiales</taxon>
        <taxon>Pseudonocardiaceae</taxon>
        <taxon>Amycolatopsis</taxon>
    </lineage>
</organism>
<dbReference type="GO" id="GO:0006355">
    <property type="term" value="P:regulation of DNA-templated transcription"/>
    <property type="evidence" value="ECO:0007669"/>
    <property type="project" value="InterPro"/>
</dbReference>
<dbReference type="PANTHER" id="PTHR16305">
    <property type="entry name" value="TESTICULAR SOLUBLE ADENYLYL CYCLASE"/>
    <property type="match status" value="1"/>
</dbReference>
<dbReference type="GO" id="GO:0005737">
    <property type="term" value="C:cytoplasm"/>
    <property type="evidence" value="ECO:0007669"/>
    <property type="project" value="TreeGrafter"/>
</dbReference>
<dbReference type="InterPro" id="IPR041664">
    <property type="entry name" value="AAA_16"/>
</dbReference>
<feature type="region of interest" description="Disordered" evidence="3">
    <location>
        <begin position="816"/>
        <end position="837"/>
    </location>
</feature>
<dbReference type="InterPro" id="IPR000792">
    <property type="entry name" value="Tscrpt_reg_LuxR_C"/>
</dbReference>
<evidence type="ECO:0000256" key="2">
    <source>
        <dbReference type="ARBA" id="ARBA00022840"/>
    </source>
</evidence>
<dbReference type="GO" id="GO:0004016">
    <property type="term" value="F:adenylate cyclase activity"/>
    <property type="evidence" value="ECO:0007669"/>
    <property type="project" value="TreeGrafter"/>
</dbReference>
<dbReference type="InterPro" id="IPR011990">
    <property type="entry name" value="TPR-like_helical_dom_sf"/>
</dbReference>
<dbReference type="PRINTS" id="PR00038">
    <property type="entry name" value="HTHLUXR"/>
</dbReference>
<sequence>MILYGRHQEKLELDRALAGARQGRGTALVLWGDPGIGKTALLDHATAAATGFTVLSCRGTRMESGLAFAALHELLWPAVDRVGTLPPPQAAALRGALGHSEETADRFLIGVATLTLLSELAAERPVLITVDDADLLDEPTAECLAFVARRLRAEPIALLLTGHTDPAAEGLWESVPGLEIGPLSESDASDLVRRETAAPDEEAVRRTVRTAAGNPLALRELPGVSKEAGEHGSIGPRLRRAFGARVARLSPAARTWLLVAAAEDRGVHHSVREAAAALGANTAAGDEVLRSGLLMVTEGRLRFRTPLLAAAVYEEAPFTQRQAVHRALAQTLRGKDDEGLRAWHLAAAAAEPDEEVALLLERSAGNSRTRGGHASAARALRRAAELSPVPSEAARRFALGAESACEAGQVSTALDLLDRADELASEEAVAAASGGLRGLIEFANGDQEHAHRLLLRDTYAVTDPGTAVELACVAVRAGWSAGSPERQAEALHRLEKLAVDGDFTEAALLPVLEQWWGSGPSPVLRPDEAATLLGAVSWRLLPPAPLAVAWGAERPMARVYRREVERLRRTEAVQGLMLTVSQTVTIDIVAGRWTEAAANAAETLRLAEEMKADHAASQCRNSLSWLAALRGDEQTVADLTTRTLELSVPRGVRALTAAAYWNLGQAALFLGRPQEALDHFARLTEPGNRAAHATFALLAAEDMVEAAVRVGRPEQGTVALRSLRTWAERTGAAWAVAAAHRCAAQLAGEGAEDSFLHALEVQGVAEHPFSHARTRLLYGEWLRRARRRTEARAQLAEAAEVFRRLGAAPLLERSLNEEELTGRRPNRARPDGLRTDPLLTPQELRVARLAADGLTNREIAAQLLISPRTVGHHLSSVFPKLGIAGRAELAEVDFEDGPRIGR</sequence>
<gene>
    <name evidence="5" type="ORF">HDA45_002395</name>
</gene>